<protein>
    <submittedName>
        <fullName evidence="1">Uncharacterized protein</fullName>
    </submittedName>
</protein>
<dbReference type="Proteomes" id="UP001732700">
    <property type="component" value="Chromosome 4A"/>
</dbReference>
<organism evidence="1 2">
    <name type="scientific">Avena sativa</name>
    <name type="common">Oat</name>
    <dbReference type="NCBI Taxonomy" id="4498"/>
    <lineage>
        <taxon>Eukaryota</taxon>
        <taxon>Viridiplantae</taxon>
        <taxon>Streptophyta</taxon>
        <taxon>Embryophyta</taxon>
        <taxon>Tracheophyta</taxon>
        <taxon>Spermatophyta</taxon>
        <taxon>Magnoliopsida</taxon>
        <taxon>Liliopsida</taxon>
        <taxon>Poales</taxon>
        <taxon>Poaceae</taxon>
        <taxon>BOP clade</taxon>
        <taxon>Pooideae</taxon>
        <taxon>Poodae</taxon>
        <taxon>Poeae</taxon>
        <taxon>Poeae Chloroplast Group 1 (Aveneae type)</taxon>
        <taxon>Aveninae</taxon>
        <taxon>Avena</taxon>
    </lineage>
</organism>
<sequence length="463" mass="50287">MKTNSDDLAYLRRFAAATGADKALGWRIGSDPCEDGWSGVECGDAGKVAVINIQDKGLFGTLRVLRLDGNAFTNMPEKFFGGMPGILGFNISNNTALAGWTLSEELHSLTQLRSFQASHAGINGTLYRFFSNGTNGFPFPSLDKVSLAFNHLSGHVPEIKGSTISELDLSNNMLSGSISFISDVASSMEQLRLSHNHFTGPMPEFTDFKGLYFLYVDHNHISGVVPASLTQLSSIMVVYLSGNFLQGPVPEFDSSVHTDVAKAATRGNFCRLDRGPCDPEVESLLLIARAFGYPSSFATSWQRNDACAGWIGVHCDDHRRVTGINLSRIGLNGTMDSAFGSLQSLEAILLSGNNIFGEIPESVVQLPSLRIIDVSNNNLVGTVPKFRDDIAVWAEGNPRLKLSGSSLSTPSTACFFSLIIGRIEFNTAYVRVEQTQPRQLQSKKCIRDNTSVPSTEKGIRAQK</sequence>
<dbReference type="EnsemblPlants" id="AVESA.00010b.r2.4AG0601700.1">
    <property type="protein sequence ID" value="AVESA.00010b.r2.4AG0601700.1.CDS"/>
    <property type="gene ID" value="AVESA.00010b.r2.4AG0601700"/>
</dbReference>
<evidence type="ECO:0000313" key="2">
    <source>
        <dbReference type="Proteomes" id="UP001732700"/>
    </source>
</evidence>
<accession>A0ACD5W9Y6</accession>
<evidence type="ECO:0000313" key="1">
    <source>
        <dbReference type="EnsemblPlants" id="AVESA.00010b.r2.4AG0601700.1.CDS"/>
    </source>
</evidence>
<proteinExistence type="predicted"/>
<reference evidence="1" key="1">
    <citation type="submission" date="2021-05" db="EMBL/GenBank/DDBJ databases">
        <authorList>
            <person name="Scholz U."/>
            <person name="Mascher M."/>
            <person name="Fiebig A."/>
        </authorList>
    </citation>
    <scope>NUCLEOTIDE SEQUENCE [LARGE SCALE GENOMIC DNA]</scope>
</reference>
<reference evidence="1" key="2">
    <citation type="submission" date="2025-09" db="UniProtKB">
        <authorList>
            <consortium name="EnsemblPlants"/>
        </authorList>
    </citation>
    <scope>IDENTIFICATION</scope>
</reference>
<keyword evidence="2" id="KW-1185">Reference proteome</keyword>
<name>A0ACD5W9Y6_AVESA</name>